<accession>A0A8S1U008</accession>
<dbReference type="EMBL" id="CAJJDO010000031">
    <property type="protein sequence ID" value="CAD8157868.1"/>
    <property type="molecule type" value="Genomic_DNA"/>
</dbReference>
<dbReference type="InterPro" id="IPR000719">
    <property type="entry name" value="Prot_kinase_dom"/>
</dbReference>
<keyword evidence="1" id="KW-0808">Transferase</keyword>
<comment type="caution">
    <text evidence="6">The sequence shown here is derived from an EMBL/GenBank/DDBJ whole genome shotgun (WGS) entry which is preliminary data.</text>
</comment>
<dbReference type="CDD" id="cd00180">
    <property type="entry name" value="PKc"/>
    <property type="match status" value="1"/>
</dbReference>
<evidence type="ECO:0000313" key="6">
    <source>
        <dbReference type="EMBL" id="CAD8157868.1"/>
    </source>
</evidence>
<dbReference type="OrthoDB" id="300280at2759"/>
<proteinExistence type="predicted"/>
<sequence length="566" mass="66743">MKQDIAGFRIYLNKYIGRGAFATVYECEKDNIQMPLCAKIINLSSDEYDQNAVKREIRILFNLMKFNHPNIIKVVDIHEDWNKKACYIFMEKCSQGHIENTIKARASVKQYFTATEIIEMTTQIIKGYSILYKNSIIHRDLKPENLLFGNDGKIKISDFGMSKILEKEARNQLVIQSQVGTPYYASPQILNDGKYSSKTDIFSLGVIVYYVTFLKLPFDKRSMMELKLHQEALLKGKEMIFPEMKIQGEKHLKDLLLLFMSKTLTYYEDNRIDWPSVFKMFLTPDECVDSIKIVQQQDLESTIEPSSGIFNDNTGLKRSYESYQSYQVRTLISNLMAREELAKSVQQYLICLKKYKSIFSNQDQNILKAALCGYQMAINLNQIYLISNQYNQVCKQIQEAFKENSININCEFYMKDKYEKVEQQKEKVQENAQINLFQFKESIQQVLQGEVEINDDALKKFKTLLSKAEQQPNYEIYAHWFKYYYQKYIISKMQKYLNQTQEQDTLMFLALSKKFISLEKDYPIKDFFTIDPSYIQYINSESDFLKQYIRSNPEQQQIIDQDRNEK</sequence>
<dbReference type="GO" id="GO:0004674">
    <property type="term" value="F:protein serine/threonine kinase activity"/>
    <property type="evidence" value="ECO:0007669"/>
    <property type="project" value="InterPro"/>
</dbReference>
<dbReference type="GO" id="GO:0016020">
    <property type="term" value="C:membrane"/>
    <property type="evidence" value="ECO:0007669"/>
    <property type="project" value="TreeGrafter"/>
</dbReference>
<dbReference type="SMART" id="SM00220">
    <property type="entry name" value="S_TKc"/>
    <property type="match status" value="1"/>
</dbReference>
<dbReference type="GO" id="GO:0010506">
    <property type="term" value="P:regulation of autophagy"/>
    <property type="evidence" value="ECO:0007669"/>
    <property type="project" value="InterPro"/>
</dbReference>
<dbReference type="Proteomes" id="UP000689195">
    <property type="component" value="Unassembled WGS sequence"/>
</dbReference>
<dbReference type="PANTHER" id="PTHR24348">
    <property type="entry name" value="SERINE/THREONINE-PROTEIN KINASE UNC-51-RELATED"/>
    <property type="match status" value="1"/>
</dbReference>
<keyword evidence="2" id="KW-0547">Nucleotide-binding</keyword>
<dbReference type="GO" id="GO:0005524">
    <property type="term" value="F:ATP binding"/>
    <property type="evidence" value="ECO:0007669"/>
    <property type="project" value="UniProtKB-KW"/>
</dbReference>
<dbReference type="PROSITE" id="PS00108">
    <property type="entry name" value="PROTEIN_KINASE_ST"/>
    <property type="match status" value="1"/>
</dbReference>
<dbReference type="GO" id="GO:0005829">
    <property type="term" value="C:cytosol"/>
    <property type="evidence" value="ECO:0007669"/>
    <property type="project" value="TreeGrafter"/>
</dbReference>
<name>A0A8S1U008_9CILI</name>
<reference evidence="6" key="1">
    <citation type="submission" date="2021-01" db="EMBL/GenBank/DDBJ databases">
        <authorList>
            <consortium name="Genoscope - CEA"/>
            <person name="William W."/>
        </authorList>
    </citation>
    <scope>NUCLEOTIDE SEQUENCE</scope>
</reference>
<evidence type="ECO:0000259" key="5">
    <source>
        <dbReference type="PROSITE" id="PS50011"/>
    </source>
</evidence>
<dbReference type="GO" id="GO:0000407">
    <property type="term" value="C:phagophore assembly site"/>
    <property type="evidence" value="ECO:0007669"/>
    <property type="project" value="TreeGrafter"/>
</dbReference>
<dbReference type="PANTHER" id="PTHR24348:SF22">
    <property type="entry name" value="NON-SPECIFIC SERINE_THREONINE PROTEIN KINASE"/>
    <property type="match status" value="1"/>
</dbReference>
<dbReference type="GO" id="GO:0000045">
    <property type="term" value="P:autophagosome assembly"/>
    <property type="evidence" value="ECO:0007669"/>
    <property type="project" value="TreeGrafter"/>
</dbReference>
<evidence type="ECO:0000256" key="3">
    <source>
        <dbReference type="ARBA" id="ARBA00022777"/>
    </source>
</evidence>
<dbReference type="PROSITE" id="PS50011">
    <property type="entry name" value="PROTEIN_KINASE_DOM"/>
    <property type="match status" value="1"/>
</dbReference>
<dbReference type="InterPro" id="IPR008271">
    <property type="entry name" value="Ser/Thr_kinase_AS"/>
</dbReference>
<dbReference type="GO" id="GO:0005776">
    <property type="term" value="C:autophagosome"/>
    <property type="evidence" value="ECO:0007669"/>
    <property type="project" value="TreeGrafter"/>
</dbReference>
<evidence type="ECO:0000313" key="7">
    <source>
        <dbReference type="Proteomes" id="UP000689195"/>
    </source>
</evidence>
<dbReference type="InterPro" id="IPR045269">
    <property type="entry name" value="Atg1-like"/>
</dbReference>
<gene>
    <name evidence="6" type="ORF">PPENT_87.1.T0310042</name>
</gene>
<evidence type="ECO:0000256" key="1">
    <source>
        <dbReference type="ARBA" id="ARBA00022679"/>
    </source>
</evidence>
<keyword evidence="4" id="KW-0067">ATP-binding</keyword>
<dbReference type="Pfam" id="PF00069">
    <property type="entry name" value="Pkinase"/>
    <property type="match status" value="1"/>
</dbReference>
<evidence type="ECO:0000256" key="2">
    <source>
        <dbReference type="ARBA" id="ARBA00022741"/>
    </source>
</evidence>
<keyword evidence="3" id="KW-0418">Kinase</keyword>
<feature type="domain" description="Protein kinase" evidence="5">
    <location>
        <begin position="10"/>
        <end position="282"/>
    </location>
</feature>
<protein>
    <recommendedName>
        <fullName evidence="5">Protein kinase domain-containing protein</fullName>
    </recommendedName>
</protein>
<evidence type="ECO:0000256" key="4">
    <source>
        <dbReference type="ARBA" id="ARBA00022840"/>
    </source>
</evidence>
<dbReference type="AlphaFoldDB" id="A0A8S1U008"/>
<keyword evidence="7" id="KW-1185">Reference proteome</keyword>
<organism evidence="6 7">
    <name type="scientific">Paramecium pentaurelia</name>
    <dbReference type="NCBI Taxonomy" id="43138"/>
    <lineage>
        <taxon>Eukaryota</taxon>
        <taxon>Sar</taxon>
        <taxon>Alveolata</taxon>
        <taxon>Ciliophora</taxon>
        <taxon>Intramacronucleata</taxon>
        <taxon>Oligohymenophorea</taxon>
        <taxon>Peniculida</taxon>
        <taxon>Parameciidae</taxon>
        <taxon>Paramecium</taxon>
    </lineage>
</organism>